<gene>
    <name evidence="1" type="ORF">H8R25_12320</name>
</gene>
<protein>
    <submittedName>
        <fullName evidence="1">Uncharacterized protein</fullName>
    </submittedName>
</protein>
<organism evidence="1 2">
    <name type="scientific">Flavobacterium muglaense</name>
    <dbReference type="NCBI Taxonomy" id="2764716"/>
    <lineage>
        <taxon>Bacteria</taxon>
        <taxon>Pseudomonadati</taxon>
        <taxon>Bacteroidota</taxon>
        <taxon>Flavobacteriia</taxon>
        <taxon>Flavobacteriales</taxon>
        <taxon>Flavobacteriaceae</taxon>
        <taxon>Flavobacterium</taxon>
    </lineage>
</organism>
<sequence>MKNAINSLIINFFLSSNEFEFRDFDMNKTMDELEPLLKSTIKHYLYLKKTNPTDIPYKNVNFISEKK</sequence>
<evidence type="ECO:0000313" key="1">
    <source>
        <dbReference type="EMBL" id="MBC5845219.1"/>
    </source>
</evidence>
<comment type="caution">
    <text evidence="1">The sequence shown here is derived from an EMBL/GenBank/DDBJ whole genome shotgun (WGS) entry which is preliminary data.</text>
</comment>
<dbReference type="EMBL" id="JACRUL010000032">
    <property type="protein sequence ID" value="MBC5845219.1"/>
    <property type="molecule type" value="Genomic_DNA"/>
</dbReference>
<dbReference type="Proteomes" id="UP000641454">
    <property type="component" value="Unassembled WGS sequence"/>
</dbReference>
<dbReference type="RefSeq" id="WP_187019501.1">
    <property type="nucleotide sequence ID" value="NZ_JACRUK010000033.1"/>
</dbReference>
<dbReference type="AlphaFoldDB" id="A0A923SH10"/>
<keyword evidence="2" id="KW-1185">Reference proteome</keyword>
<reference evidence="1 2" key="1">
    <citation type="submission" date="2020-08" db="EMBL/GenBank/DDBJ databases">
        <title>Description of novel Flavobacterium F-392 isolate.</title>
        <authorList>
            <person name="Saticioglu I.B."/>
            <person name="Duman M."/>
            <person name="Altun S."/>
        </authorList>
    </citation>
    <scope>NUCLEOTIDE SEQUENCE [LARGE SCALE GENOMIC DNA]</scope>
    <source>
        <strain evidence="1 2">F-392</strain>
    </source>
</reference>
<evidence type="ECO:0000313" key="2">
    <source>
        <dbReference type="Proteomes" id="UP000641454"/>
    </source>
</evidence>
<proteinExistence type="predicted"/>
<name>A0A923SH10_9FLAO</name>
<accession>A0A923SH10</accession>